<feature type="compositionally biased region" description="Basic and acidic residues" evidence="1">
    <location>
        <begin position="50"/>
        <end position="59"/>
    </location>
</feature>
<feature type="compositionally biased region" description="Acidic residues" evidence="1">
    <location>
        <begin position="145"/>
        <end position="156"/>
    </location>
</feature>
<dbReference type="PhylomeDB" id="B4H8Y5"/>
<reference evidence="3 4" key="1">
    <citation type="journal article" date="2007" name="Nature">
        <title>Evolution of genes and genomes on the Drosophila phylogeny.</title>
        <authorList>
            <consortium name="Drosophila 12 Genomes Consortium"/>
            <person name="Clark A.G."/>
            <person name="Eisen M.B."/>
            <person name="Smith D.R."/>
            <person name="Bergman C.M."/>
            <person name="Oliver B."/>
            <person name="Markow T.A."/>
            <person name="Kaufman T.C."/>
            <person name="Kellis M."/>
            <person name="Gelbart W."/>
            <person name="Iyer V.N."/>
            <person name="Pollard D.A."/>
            <person name="Sackton T.B."/>
            <person name="Larracuente A.M."/>
            <person name="Singh N.D."/>
            <person name="Abad J.P."/>
            <person name="Abt D.N."/>
            <person name="Adryan B."/>
            <person name="Aguade M."/>
            <person name="Akashi H."/>
            <person name="Anderson W.W."/>
            <person name="Aquadro C.F."/>
            <person name="Ardell D.H."/>
            <person name="Arguello R."/>
            <person name="Artieri C.G."/>
            <person name="Barbash D.A."/>
            <person name="Barker D."/>
            <person name="Barsanti P."/>
            <person name="Batterham P."/>
            <person name="Batzoglou S."/>
            <person name="Begun D."/>
            <person name="Bhutkar A."/>
            <person name="Blanco E."/>
            <person name="Bosak S.A."/>
            <person name="Bradley R.K."/>
            <person name="Brand A.D."/>
            <person name="Brent M.R."/>
            <person name="Brooks A.N."/>
            <person name="Brown R.H."/>
            <person name="Butlin R.K."/>
            <person name="Caggese C."/>
            <person name="Calvi B.R."/>
            <person name="Bernardo de Carvalho A."/>
            <person name="Caspi A."/>
            <person name="Castrezana S."/>
            <person name="Celniker S.E."/>
            <person name="Chang J.L."/>
            <person name="Chapple C."/>
            <person name="Chatterji S."/>
            <person name="Chinwalla A."/>
            <person name="Civetta A."/>
            <person name="Clifton S.W."/>
            <person name="Comeron J.M."/>
            <person name="Costello J.C."/>
            <person name="Coyne J.A."/>
            <person name="Daub J."/>
            <person name="David R.G."/>
            <person name="Delcher A.L."/>
            <person name="Delehaunty K."/>
            <person name="Do C.B."/>
            <person name="Ebling H."/>
            <person name="Edwards K."/>
            <person name="Eickbush T."/>
            <person name="Evans J.D."/>
            <person name="Filipski A."/>
            <person name="Findeiss S."/>
            <person name="Freyhult E."/>
            <person name="Fulton L."/>
            <person name="Fulton R."/>
            <person name="Garcia A.C."/>
            <person name="Gardiner A."/>
            <person name="Garfield D.A."/>
            <person name="Garvin B.E."/>
            <person name="Gibson G."/>
            <person name="Gilbert D."/>
            <person name="Gnerre S."/>
            <person name="Godfrey J."/>
            <person name="Good R."/>
            <person name="Gotea V."/>
            <person name="Gravely B."/>
            <person name="Greenberg A.J."/>
            <person name="Griffiths-Jones S."/>
            <person name="Gross S."/>
            <person name="Guigo R."/>
            <person name="Gustafson E.A."/>
            <person name="Haerty W."/>
            <person name="Hahn M.W."/>
            <person name="Halligan D.L."/>
            <person name="Halpern A.L."/>
            <person name="Halter G.M."/>
            <person name="Han M.V."/>
            <person name="Heger A."/>
            <person name="Hillier L."/>
            <person name="Hinrichs A.S."/>
            <person name="Holmes I."/>
            <person name="Hoskins R.A."/>
            <person name="Hubisz M.J."/>
            <person name="Hultmark D."/>
            <person name="Huntley M.A."/>
            <person name="Jaffe D.B."/>
            <person name="Jagadeeshan S."/>
            <person name="Jeck W.R."/>
            <person name="Johnson J."/>
            <person name="Jones C.D."/>
            <person name="Jordan W.C."/>
            <person name="Karpen G.H."/>
            <person name="Kataoka E."/>
            <person name="Keightley P.D."/>
            <person name="Kheradpour P."/>
            <person name="Kirkness E.F."/>
            <person name="Koerich L.B."/>
            <person name="Kristiansen K."/>
            <person name="Kudrna D."/>
            <person name="Kulathinal R.J."/>
            <person name="Kumar S."/>
            <person name="Kwok R."/>
            <person name="Lander E."/>
            <person name="Langley C.H."/>
            <person name="Lapoint R."/>
            <person name="Lazzaro B.P."/>
            <person name="Lee S.J."/>
            <person name="Levesque L."/>
            <person name="Li R."/>
            <person name="Lin C.F."/>
            <person name="Lin M.F."/>
            <person name="Lindblad-Toh K."/>
            <person name="Llopart A."/>
            <person name="Long M."/>
            <person name="Low L."/>
            <person name="Lozovsky E."/>
            <person name="Lu J."/>
            <person name="Luo M."/>
            <person name="Machado C.A."/>
            <person name="Makalowski W."/>
            <person name="Marzo M."/>
            <person name="Matsuda M."/>
            <person name="Matzkin L."/>
            <person name="McAllister B."/>
            <person name="McBride C.S."/>
            <person name="McKernan B."/>
            <person name="McKernan K."/>
            <person name="Mendez-Lago M."/>
            <person name="Minx P."/>
            <person name="Mollenhauer M.U."/>
            <person name="Montooth K."/>
            <person name="Mount S.M."/>
            <person name="Mu X."/>
            <person name="Myers E."/>
            <person name="Negre B."/>
            <person name="Newfeld S."/>
            <person name="Nielsen R."/>
            <person name="Noor M.A."/>
            <person name="O'Grady P."/>
            <person name="Pachter L."/>
            <person name="Papaceit M."/>
            <person name="Parisi M.J."/>
            <person name="Parisi M."/>
            <person name="Parts L."/>
            <person name="Pedersen J.S."/>
            <person name="Pesole G."/>
            <person name="Phillippy A.M."/>
            <person name="Ponting C.P."/>
            <person name="Pop M."/>
            <person name="Porcelli D."/>
            <person name="Powell J.R."/>
            <person name="Prohaska S."/>
            <person name="Pruitt K."/>
            <person name="Puig M."/>
            <person name="Quesneville H."/>
            <person name="Ram K.R."/>
            <person name="Rand D."/>
            <person name="Rasmussen M.D."/>
            <person name="Reed L.K."/>
            <person name="Reenan R."/>
            <person name="Reily A."/>
            <person name="Remington K.A."/>
            <person name="Rieger T.T."/>
            <person name="Ritchie M.G."/>
            <person name="Robin C."/>
            <person name="Rogers Y.H."/>
            <person name="Rohde C."/>
            <person name="Rozas J."/>
            <person name="Rubenfield M.J."/>
            <person name="Ruiz A."/>
            <person name="Russo S."/>
            <person name="Salzberg S.L."/>
            <person name="Sanchez-Gracia A."/>
            <person name="Saranga D.J."/>
            <person name="Sato H."/>
            <person name="Schaeffer S.W."/>
            <person name="Schatz M.C."/>
            <person name="Schlenke T."/>
            <person name="Schwartz R."/>
            <person name="Segarra C."/>
            <person name="Singh R.S."/>
            <person name="Sirot L."/>
            <person name="Sirota M."/>
            <person name="Sisneros N.B."/>
            <person name="Smith C.D."/>
            <person name="Smith T.F."/>
            <person name="Spieth J."/>
            <person name="Stage D.E."/>
            <person name="Stark A."/>
            <person name="Stephan W."/>
            <person name="Strausberg R.L."/>
            <person name="Strempel S."/>
            <person name="Sturgill D."/>
            <person name="Sutton G."/>
            <person name="Sutton G.G."/>
            <person name="Tao W."/>
            <person name="Teichmann S."/>
            <person name="Tobari Y.N."/>
            <person name="Tomimura Y."/>
            <person name="Tsolas J.M."/>
            <person name="Valente V.L."/>
            <person name="Venter E."/>
            <person name="Venter J.C."/>
            <person name="Vicario S."/>
            <person name="Vieira F.G."/>
            <person name="Vilella A.J."/>
            <person name="Villasante A."/>
            <person name="Walenz B."/>
            <person name="Wang J."/>
            <person name="Wasserman M."/>
            <person name="Watts T."/>
            <person name="Wilson D."/>
            <person name="Wilson R.K."/>
            <person name="Wing R.A."/>
            <person name="Wolfner M.F."/>
            <person name="Wong A."/>
            <person name="Wong G.K."/>
            <person name="Wu C.I."/>
            <person name="Wu G."/>
            <person name="Yamamoto D."/>
            <person name="Yang H.P."/>
            <person name="Yang S.P."/>
            <person name="Yorke J.A."/>
            <person name="Yoshida K."/>
            <person name="Zdobnov E."/>
            <person name="Zhang P."/>
            <person name="Zhang Y."/>
            <person name="Zimin A.V."/>
            <person name="Baldwin J."/>
            <person name="Abdouelleil A."/>
            <person name="Abdulkadir J."/>
            <person name="Abebe A."/>
            <person name="Abera B."/>
            <person name="Abreu J."/>
            <person name="Acer S.C."/>
            <person name="Aftuck L."/>
            <person name="Alexander A."/>
            <person name="An P."/>
            <person name="Anderson E."/>
            <person name="Anderson S."/>
            <person name="Arachi H."/>
            <person name="Azer M."/>
            <person name="Bachantsang P."/>
            <person name="Barry A."/>
            <person name="Bayul T."/>
            <person name="Berlin A."/>
            <person name="Bessette D."/>
            <person name="Bloom T."/>
            <person name="Blye J."/>
            <person name="Boguslavskiy L."/>
            <person name="Bonnet C."/>
            <person name="Boukhgalter B."/>
            <person name="Bourzgui I."/>
            <person name="Brown A."/>
            <person name="Cahill P."/>
            <person name="Channer S."/>
            <person name="Cheshatsang Y."/>
            <person name="Chuda L."/>
            <person name="Citroen M."/>
            <person name="Collymore A."/>
            <person name="Cooke P."/>
            <person name="Costello M."/>
            <person name="D'Aco K."/>
            <person name="Daza R."/>
            <person name="De Haan G."/>
            <person name="DeGray S."/>
            <person name="DeMaso C."/>
            <person name="Dhargay N."/>
            <person name="Dooley K."/>
            <person name="Dooley E."/>
            <person name="Doricent M."/>
            <person name="Dorje P."/>
            <person name="Dorjee K."/>
            <person name="Dupes A."/>
            <person name="Elong R."/>
            <person name="Falk J."/>
            <person name="Farina A."/>
            <person name="Faro S."/>
            <person name="Ferguson D."/>
            <person name="Fisher S."/>
            <person name="Foley C.D."/>
            <person name="Franke A."/>
            <person name="Friedrich D."/>
            <person name="Gadbois L."/>
            <person name="Gearin G."/>
            <person name="Gearin C.R."/>
            <person name="Giannoukos G."/>
            <person name="Goode T."/>
            <person name="Graham J."/>
            <person name="Grandbois E."/>
            <person name="Grewal S."/>
            <person name="Gyaltsen K."/>
            <person name="Hafez N."/>
            <person name="Hagos B."/>
            <person name="Hall J."/>
            <person name="Henson C."/>
            <person name="Hollinger A."/>
            <person name="Honan T."/>
            <person name="Huard M.D."/>
            <person name="Hughes L."/>
            <person name="Hurhula B."/>
            <person name="Husby M.E."/>
            <person name="Kamat A."/>
            <person name="Kanga B."/>
            <person name="Kashin S."/>
            <person name="Khazanovich D."/>
            <person name="Kisner P."/>
            <person name="Lance K."/>
            <person name="Lara M."/>
            <person name="Lee W."/>
            <person name="Lennon N."/>
            <person name="Letendre F."/>
            <person name="LeVine R."/>
            <person name="Lipovsky A."/>
            <person name="Liu X."/>
            <person name="Liu J."/>
            <person name="Liu S."/>
            <person name="Lokyitsang T."/>
            <person name="Lokyitsang Y."/>
            <person name="Lubonja R."/>
            <person name="Lui A."/>
            <person name="MacDonald P."/>
            <person name="Magnisalis V."/>
            <person name="Maru K."/>
            <person name="Matthews C."/>
            <person name="McCusker W."/>
            <person name="McDonough S."/>
            <person name="Mehta T."/>
            <person name="Meldrim J."/>
            <person name="Meneus L."/>
            <person name="Mihai O."/>
            <person name="Mihalev A."/>
            <person name="Mihova T."/>
            <person name="Mittelman R."/>
            <person name="Mlenga V."/>
            <person name="Montmayeur A."/>
            <person name="Mulrain L."/>
            <person name="Navidi A."/>
            <person name="Naylor J."/>
            <person name="Negash T."/>
            <person name="Nguyen T."/>
            <person name="Nguyen N."/>
            <person name="Nicol R."/>
            <person name="Norbu C."/>
            <person name="Norbu N."/>
            <person name="Novod N."/>
            <person name="O'Neill B."/>
            <person name="Osman S."/>
            <person name="Markiewicz E."/>
            <person name="Oyono O.L."/>
            <person name="Patti C."/>
            <person name="Phunkhang P."/>
            <person name="Pierre F."/>
            <person name="Priest M."/>
            <person name="Raghuraman S."/>
            <person name="Rege F."/>
            <person name="Reyes R."/>
            <person name="Rise C."/>
            <person name="Rogov P."/>
            <person name="Ross K."/>
            <person name="Ryan E."/>
            <person name="Settipalli S."/>
            <person name="Shea T."/>
            <person name="Sherpa N."/>
            <person name="Shi L."/>
            <person name="Shih D."/>
            <person name="Sparrow T."/>
            <person name="Spaulding J."/>
            <person name="Stalker J."/>
            <person name="Stange-Thomann N."/>
            <person name="Stavropoulos S."/>
            <person name="Stone C."/>
            <person name="Strader C."/>
            <person name="Tesfaye S."/>
            <person name="Thomson T."/>
            <person name="Thoulutsang Y."/>
            <person name="Thoulutsang D."/>
            <person name="Topham K."/>
            <person name="Topping I."/>
            <person name="Tsamla T."/>
            <person name="Vassiliev H."/>
            <person name="Vo A."/>
            <person name="Wangchuk T."/>
            <person name="Wangdi T."/>
            <person name="Weiand M."/>
            <person name="Wilkinson J."/>
            <person name="Wilson A."/>
            <person name="Yadav S."/>
            <person name="Young G."/>
            <person name="Yu Q."/>
            <person name="Zembek L."/>
            <person name="Zhong D."/>
            <person name="Zimmer A."/>
            <person name="Zwirko Z."/>
            <person name="Jaffe D.B."/>
            <person name="Alvarez P."/>
            <person name="Brockman W."/>
            <person name="Butler J."/>
            <person name="Chin C."/>
            <person name="Gnerre S."/>
            <person name="Grabherr M."/>
            <person name="Kleber M."/>
            <person name="Mauceli E."/>
            <person name="MacCallum I."/>
        </authorList>
    </citation>
    <scope>NUCLEOTIDE SEQUENCE [LARGE SCALE GENOMIC DNA]</scope>
    <source>
        <strain evidence="4">MSH-3 / Tucson 14011-0111.49</strain>
    </source>
</reference>
<dbReference type="HOGENOM" id="CLU_797585_0_0_1"/>
<feature type="region of interest" description="Disordered" evidence="1">
    <location>
        <begin position="105"/>
        <end position="279"/>
    </location>
</feature>
<organism evidence="4">
    <name type="scientific">Drosophila persimilis</name>
    <name type="common">Fruit fly</name>
    <dbReference type="NCBI Taxonomy" id="7234"/>
    <lineage>
        <taxon>Eukaryota</taxon>
        <taxon>Metazoa</taxon>
        <taxon>Ecdysozoa</taxon>
        <taxon>Arthropoda</taxon>
        <taxon>Hexapoda</taxon>
        <taxon>Insecta</taxon>
        <taxon>Pterygota</taxon>
        <taxon>Neoptera</taxon>
        <taxon>Endopterygota</taxon>
        <taxon>Diptera</taxon>
        <taxon>Brachycera</taxon>
        <taxon>Muscomorpha</taxon>
        <taxon>Ephydroidea</taxon>
        <taxon>Drosophilidae</taxon>
        <taxon>Drosophila</taxon>
        <taxon>Sophophora</taxon>
    </lineage>
</organism>
<evidence type="ECO:0000313" key="3">
    <source>
        <dbReference type="EMBL" id="EDW35200.1"/>
    </source>
</evidence>
<feature type="chain" id="PRO_5002804955" evidence="2">
    <location>
        <begin position="29"/>
        <end position="356"/>
    </location>
</feature>
<evidence type="ECO:0000313" key="4">
    <source>
        <dbReference type="Proteomes" id="UP000008744"/>
    </source>
</evidence>
<proteinExistence type="predicted"/>
<sequence>MGGRRFRMWSTKLQLLILLSGALLSARASPTGDQAEEVTVTHPPPEQLESESRSQKEDVLDVDEDLDGRSAYVNNQFVPSEPVELLEDEQNAPLYEILQKQMEQVLASTGPNDPVYEHREKQDRRDQQPPNRPPPLFTSSHPNDAEVDDDYEDGEDRTDLGYSDQEKPDAASVLEDDEQTETGYQLPQPQKPSTTTPSTTRRPHKRRSTTAHPRTTRARTSAQPRATPKPANLTTISTTSSIEVTPPPTTPIPRPKASPSPSPNPRPLPNPSNSLPSDPQVYQHKRRIIFKTISTGSQFINSPIGDLMIKFSIGFARPAHGEAPVPSSEALRALSNNLLRNIELQKLKRANKVQRD</sequence>
<feature type="compositionally biased region" description="Basic residues" evidence="1">
    <location>
        <begin position="201"/>
        <end position="217"/>
    </location>
</feature>
<feature type="region of interest" description="Disordered" evidence="1">
    <location>
        <begin position="29"/>
        <end position="85"/>
    </location>
</feature>
<dbReference type="eggNOG" id="ENOG502TCFJ">
    <property type="taxonomic scope" value="Eukaryota"/>
</dbReference>
<dbReference type="OrthoDB" id="8049529at2759"/>
<dbReference type="STRING" id="7234.B4H8Y5"/>
<feature type="compositionally biased region" description="Pro residues" evidence="1">
    <location>
        <begin position="245"/>
        <end position="270"/>
    </location>
</feature>
<dbReference type="EMBL" id="CH479226">
    <property type="protein sequence ID" value="EDW35200.1"/>
    <property type="molecule type" value="Genomic_DNA"/>
</dbReference>
<feature type="compositionally biased region" description="Low complexity" evidence="1">
    <location>
        <begin position="187"/>
        <end position="200"/>
    </location>
</feature>
<keyword evidence="4" id="KW-1185">Reference proteome</keyword>
<feature type="compositionally biased region" description="Low complexity" evidence="1">
    <location>
        <begin position="234"/>
        <end position="244"/>
    </location>
</feature>
<evidence type="ECO:0000256" key="2">
    <source>
        <dbReference type="SAM" id="SignalP"/>
    </source>
</evidence>
<dbReference type="KEGG" id="dpe:6602265"/>
<gene>
    <name evidence="3" type="primary">Dper\GL15713</name>
    <name evidence="3" type="ORF">Dper_GL15713</name>
</gene>
<dbReference type="Proteomes" id="UP000008744">
    <property type="component" value="Unassembled WGS sequence"/>
</dbReference>
<dbReference type="AlphaFoldDB" id="B4H8Y5"/>
<feature type="signal peptide" evidence="2">
    <location>
        <begin position="1"/>
        <end position="28"/>
    </location>
</feature>
<evidence type="ECO:0000256" key="1">
    <source>
        <dbReference type="SAM" id="MobiDB-lite"/>
    </source>
</evidence>
<dbReference type="OMA" id="SAYVNNQ"/>
<protein>
    <submittedName>
        <fullName evidence="3">GL15713</fullName>
    </submittedName>
</protein>
<feature type="compositionally biased region" description="Basic and acidic residues" evidence="1">
    <location>
        <begin position="115"/>
        <end position="127"/>
    </location>
</feature>
<name>B4H8Y5_DROPE</name>
<accession>B4H8Y5</accession>
<keyword evidence="2" id="KW-0732">Signal</keyword>